<dbReference type="GO" id="GO:0038023">
    <property type="term" value="F:signaling receptor activity"/>
    <property type="evidence" value="ECO:0007669"/>
    <property type="project" value="TreeGrafter"/>
</dbReference>
<proteinExistence type="predicted"/>
<dbReference type="PANTHER" id="PTHR20855">
    <property type="entry name" value="ADIPOR/PROGESTIN RECEPTOR-RELATED"/>
    <property type="match status" value="1"/>
</dbReference>
<gene>
    <name evidence="7" type="ORF">PPAR00522_LOCUS1256</name>
</gene>
<feature type="transmembrane region" description="Helical" evidence="6">
    <location>
        <begin position="204"/>
        <end position="225"/>
    </location>
</feature>
<accession>A0A7S0UNI2</accession>
<feature type="transmembrane region" description="Helical" evidence="6">
    <location>
        <begin position="276"/>
        <end position="296"/>
    </location>
</feature>
<protein>
    <submittedName>
        <fullName evidence="7">Uncharacterized protein</fullName>
    </submittedName>
</protein>
<evidence type="ECO:0000256" key="1">
    <source>
        <dbReference type="ARBA" id="ARBA00004141"/>
    </source>
</evidence>
<organism evidence="7">
    <name type="scientific">Polytomella parva</name>
    <dbReference type="NCBI Taxonomy" id="51329"/>
    <lineage>
        <taxon>Eukaryota</taxon>
        <taxon>Viridiplantae</taxon>
        <taxon>Chlorophyta</taxon>
        <taxon>core chlorophytes</taxon>
        <taxon>Chlorophyceae</taxon>
        <taxon>CS clade</taxon>
        <taxon>Chlamydomonadales</taxon>
        <taxon>Chlamydomonadaceae</taxon>
        <taxon>Polytomella</taxon>
    </lineage>
</organism>
<feature type="transmembrane region" description="Helical" evidence="6">
    <location>
        <begin position="147"/>
        <end position="166"/>
    </location>
</feature>
<evidence type="ECO:0000256" key="6">
    <source>
        <dbReference type="SAM" id="Phobius"/>
    </source>
</evidence>
<evidence type="ECO:0000256" key="2">
    <source>
        <dbReference type="ARBA" id="ARBA00022692"/>
    </source>
</evidence>
<dbReference type="EMBL" id="HBFM01002208">
    <property type="protein sequence ID" value="CAD8764871.1"/>
    <property type="molecule type" value="Transcribed_RNA"/>
</dbReference>
<evidence type="ECO:0000256" key="3">
    <source>
        <dbReference type="ARBA" id="ARBA00022989"/>
    </source>
</evidence>
<reference evidence="7" key="1">
    <citation type="submission" date="2021-01" db="EMBL/GenBank/DDBJ databases">
        <authorList>
            <person name="Corre E."/>
            <person name="Pelletier E."/>
            <person name="Niang G."/>
            <person name="Scheremetjew M."/>
            <person name="Finn R."/>
            <person name="Kale V."/>
            <person name="Holt S."/>
            <person name="Cochrane G."/>
            <person name="Meng A."/>
            <person name="Brown T."/>
            <person name="Cohen L."/>
        </authorList>
    </citation>
    <scope>NUCLEOTIDE SEQUENCE</scope>
    <source>
        <strain evidence="7">SAG 63-3</strain>
    </source>
</reference>
<feature type="transmembrane region" description="Helical" evidence="6">
    <location>
        <begin position="115"/>
        <end position="135"/>
    </location>
</feature>
<dbReference type="InterPro" id="IPR004254">
    <property type="entry name" value="AdipoR/HlyIII-related"/>
</dbReference>
<evidence type="ECO:0000256" key="4">
    <source>
        <dbReference type="ARBA" id="ARBA00023136"/>
    </source>
</evidence>
<dbReference type="GO" id="GO:0016020">
    <property type="term" value="C:membrane"/>
    <property type="evidence" value="ECO:0007669"/>
    <property type="project" value="UniProtKB-SubCell"/>
</dbReference>
<keyword evidence="5" id="KW-0862">Zinc</keyword>
<keyword evidence="5" id="KW-0479">Metal-binding</keyword>
<keyword evidence="4 6" id="KW-0472">Membrane</keyword>
<dbReference type="PANTHER" id="PTHR20855:SF136">
    <property type="match status" value="1"/>
</dbReference>
<dbReference type="GO" id="GO:0046872">
    <property type="term" value="F:metal ion binding"/>
    <property type="evidence" value="ECO:0007669"/>
    <property type="project" value="UniProtKB-KW"/>
</dbReference>
<keyword evidence="3 6" id="KW-1133">Transmembrane helix</keyword>
<name>A0A7S0UNI2_9CHLO</name>
<feature type="transmembrane region" description="Helical" evidence="6">
    <location>
        <begin position="172"/>
        <end position="192"/>
    </location>
</feature>
<evidence type="ECO:0000256" key="5">
    <source>
        <dbReference type="PIRSR" id="PIRSR604254-1"/>
    </source>
</evidence>
<comment type="subcellular location">
    <subcellularLocation>
        <location evidence="1">Membrane</location>
        <topology evidence="1">Multi-pass membrane protein</topology>
    </subcellularLocation>
</comment>
<feature type="transmembrane region" description="Helical" evidence="6">
    <location>
        <begin position="78"/>
        <end position="95"/>
    </location>
</feature>
<dbReference type="AlphaFoldDB" id="A0A7S0UNI2"/>
<feature type="binding site" evidence="5">
    <location>
        <position position="278"/>
    </location>
    <ligand>
        <name>Zn(2+)</name>
        <dbReference type="ChEBI" id="CHEBI:29105"/>
    </ligand>
</feature>
<feature type="binding site" evidence="5">
    <location>
        <position position="129"/>
    </location>
    <ligand>
        <name>Zn(2+)</name>
        <dbReference type="ChEBI" id="CHEBI:29105"/>
    </ligand>
</feature>
<keyword evidence="2 6" id="KW-0812">Transmembrane</keyword>
<dbReference type="Pfam" id="PF03006">
    <property type="entry name" value="HlyIII"/>
    <property type="match status" value="1"/>
</dbReference>
<feature type="transmembrane region" description="Helical" evidence="6">
    <location>
        <begin position="237"/>
        <end position="255"/>
    </location>
</feature>
<dbReference type="GO" id="GO:0009744">
    <property type="term" value="P:response to sucrose"/>
    <property type="evidence" value="ECO:0007669"/>
    <property type="project" value="UniProtKB-ARBA"/>
</dbReference>
<evidence type="ECO:0000313" key="7">
    <source>
        <dbReference type="EMBL" id="CAD8764871.1"/>
    </source>
</evidence>
<sequence length="308" mass="35182">MNFQEEKGFLGGDKCAYIVADSRVTEDKPHFPTTLINHLTADQVPIGLRLKGIVKGYRYGGNKWSCLLSLFSWHNQTLNSWTMIWGWMLSSYFLYHTVTNIQPRGWHASPFWVLWLGPTIHLPFTVGYHQFLCISDLHLRYWRSLDVIFIFAASTCFAYAFAYFVFPFWLTLLVLVVALGLTGLAWHVAHHLPAGAEIQKSKNTGFVGLIVSVYLTPLVAQAFSAAFLEGRVWDTDVQMVVGAFGSLVFSAVVYVKSIPDVWCPGTFDFVGSAQQWMHLGVSAAHFFEWYFLFFMYDRVLLQEEMTRV</sequence>